<protein>
    <submittedName>
        <fullName evidence="12">Glucose-1-phosphate adenylyltransferase</fullName>
    </submittedName>
</protein>
<evidence type="ECO:0000259" key="11">
    <source>
        <dbReference type="Pfam" id="PF24894"/>
    </source>
</evidence>
<keyword evidence="8" id="KW-0119">Carbohydrate metabolism</keyword>
<dbReference type="AlphaFoldDB" id="A0A5J6VAE2"/>
<evidence type="ECO:0000256" key="3">
    <source>
        <dbReference type="ARBA" id="ARBA00022679"/>
    </source>
</evidence>
<dbReference type="InterPro" id="IPR029044">
    <property type="entry name" value="Nucleotide-diphossugar_trans"/>
</dbReference>
<dbReference type="Pfam" id="PF00483">
    <property type="entry name" value="NTP_transferase"/>
    <property type="match status" value="1"/>
</dbReference>
<evidence type="ECO:0000256" key="5">
    <source>
        <dbReference type="ARBA" id="ARBA00022741"/>
    </source>
</evidence>
<dbReference type="EMBL" id="CP044427">
    <property type="protein sequence ID" value="QFG70072.1"/>
    <property type="molecule type" value="Genomic_DNA"/>
</dbReference>
<dbReference type="Pfam" id="PF24894">
    <property type="entry name" value="Hexapep_GlmU"/>
    <property type="match status" value="1"/>
</dbReference>
<dbReference type="GO" id="GO:0005978">
    <property type="term" value="P:glycogen biosynthetic process"/>
    <property type="evidence" value="ECO:0007669"/>
    <property type="project" value="UniProtKB-KW"/>
</dbReference>
<gene>
    <name evidence="12" type="ORF">FY030_01050</name>
</gene>
<comment type="similarity">
    <text evidence="1">Belongs to the bacterial/plant glucose-1-phosphate adenylyltransferase family.</text>
</comment>
<evidence type="ECO:0000256" key="8">
    <source>
        <dbReference type="ARBA" id="ARBA00023277"/>
    </source>
</evidence>
<evidence type="ECO:0000256" key="4">
    <source>
        <dbReference type="ARBA" id="ARBA00022695"/>
    </source>
</evidence>
<evidence type="ECO:0000256" key="6">
    <source>
        <dbReference type="ARBA" id="ARBA00022840"/>
    </source>
</evidence>
<evidence type="ECO:0000259" key="10">
    <source>
        <dbReference type="Pfam" id="PF00483"/>
    </source>
</evidence>
<proteinExistence type="inferred from homology"/>
<keyword evidence="4 12" id="KW-0548">Nucleotidyltransferase</keyword>
<evidence type="ECO:0000313" key="12">
    <source>
        <dbReference type="EMBL" id="QFG70072.1"/>
    </source>
</evidence>
<sequence>MQALAIVQAGGQGSRLDVLTRERAKPALPFAATHALIDFPLSSLATSGIADVWVSVQYQSSSLDAYLAGGRPWDLDRTRGGFRRITPEQGSGPAHVEGFSHGNADNLYRLREDVRVSAPDVLLVLSSDHVFNLDLQPVLARHLERGAECTLVTAEVGVQEAAHNMVVHADADGRVRQVQDKPGRTSVGTVATEIFLYDPDVLLGELEQLHRGLASSGGTDQGREGGADADDTGLGDFGSLLVPALVERGKVWAEPITGYWKDVGRPQAYLQAHRDLLAGRVDVFDQPARPVLGPTPVAPPARVRAGAEVEDSMIGPGADVRGRVVRSVLGPHVQVEAGAVVEDSVLLSDVRVEAGARVHTSVLDRGTVVGRDATVGRRPAGTRLSDELIVLVGQDCRIGRGIAVEAGARLEPGTTA</sequence>
<evidence type="ECO:0000256" key="2">
    <source>
        <dbReference type="ARBA" id="ARBA00022600"/>
    </source>
</evidence>
<keyword evidence="2" id="KW-0321">Glycogen metabolism</keyword>
<evidence type="ECO:0000313" key="13">
    <source>
        <dbReference type="Proteomes" id="UP000326546"/>
    </source>
</evidence>
<feature type="domain" description="Glucose-1-phosphate adenylyltransferase/Bifunctional protein GlmU-like C-terminal hexapeptide" evidence="11">
    <location>
        <begin position="307"/>
        <end position="379"/>
    </location>
</feature>
<keyword evidence="7" id="KW-0320">Glycogen biosynthesis</keyword>
<dbReference type="InterPro" id="IPR011004">
    <property type="entry name" value="Trimer_LpxA-like_sf"/>
</dbReference>
<reference evidence="12 13" key="1">
    <citation type="submission" date="2019-09" db="EMBL/GenBank/DDBJ databases">
        <title>Serinicoccus pratensis sp. nov., isolated from meadow soil.</title>
        <authorList>
            <person name="Zhang W."/>
        </authorList>
    </citation>
    <scope>NUCLEOTIDE SEQUENCE [LARGE SCALE GENOMIC DNA]</scope>
    <source>
        <strain evidence="12 13">W204</strain>
    </source>
</reference>
<dbReference type="Gene3D" id="2.160.10.10">
    <property type="entry name" value="Hexapeptide repeat proteins"/>
    <property type="match status" value="1"/>
</dbReference>
<dbReference type="GO" id="GO:0005524">
    <property type="term" value="F:ATP binding"/>
    <property type="evidence" value="ECO:0007669"/>
    <property type="project" value="UniProtKB-KW"/>
</dbReference>
<evidence type="ECO:0000256" key="7">
    <source>
        <dbReference type="ARBA" id="ARBA00023056"/>
    </source>
</evidence>
<keyword evidence="13" id="KW-1185">Reference proteome</keyword>
<evidence type="ECO:0000256" key="9">
    <source>
        <dbReference type="SAM" id="MobiDB-lite"/>
    </source>
</evidence>
<dbReference type="SUPFAM" id="SSF51161">
    <property type="entry name" value="Trimeric LpxA-like enzymes"/>
    <property type="match status" value="1"/>
</dbReference>
<dbReference type="PROSITE" id="PS00808">
    <property type="entry name" value="ADP_GLC_PYROPHOSPH_1"/>
    <property type="match status" value="1"/>
</dbReference>
<dbReference type="SUPFAM" id="SSF53448">
    <property type="entry name" value="Nucleotide-diphospho-sugar transferases"/>
    <property type="match status" value="1"/>
</dbReference>
<keyword evidence="3 12" id="KW-0808">Transferase</keyword>
<feature type="region of interest" description="Disordered" evidence="9">
    <location>
        <begin position="213"/>
        <end position="232"/>
    </location>
</feature>
<name>A0A5J6VAE2_9MICO</name>
<dbReference type="Proteomes" id="UP000326546">
    <property type="component" value="Chromosome"/>
</dbReference>
<dbReference type="PANTHER" id="PTHR43523:SF2">
    <property type="entry name" value="GLUCOSE-1-PHOSPHATE ADENYLYLTRANSFERASE"/>
    <property type="match status" value="1"/>
</dbReference>
<dbReference type="KEGG" id="serw:FY030_01050"/>
<dbReference type="InterPro" id="IPR056818">
    <property type="entry name" value="GlmU/GlgC-like_hexapep"/>
</dbReference>
<dbReference type="GO" id="GO:0008878">
    <property type="term" value="F:glucose-1-phosphate adenylyltransferase activity"/>
    <property type="evidence" value="ECO:0007669"/>
    <property type="project" value="InterPro"/>
</dbReference>
<dbReference type="InterPro" id="IPR011831">
    <property type="entry name" value="ADP-Glc_PPase"/>
</dbReference>
<dbReference type="OrthoDB" id="9801810at2"/>
<dbReference type="CDD" id="cd04651">
    <property type="entry name" value="LbH_G1P_AT_C"/>
    <property type="match status" value="1"/>
</dbReference>
<keyword evidence="5" id="KW-0547">Nucleotide-binding</keyword>
<accession>A0A5J6VAE2</accession>
<dbReference type="InterPro" id="IPR005836">
    <property type="entry name" value="ADP_Glu_pyroP_CS"/>
</dbReference>
<evidence type="ECO:0000256" key="1">
    <source>
        <dbReference type="ARBA" id="ARBA00010443"/>
    </source>
</evidence>
<organism evidence="12 13">
    <name type="scientific">Ornithinimicrobium pratense</name>
    <dbReference type="NCBI Taxonomy" id="2593973"/>
    <lineage>
        <taxon>Bacteria</taxon>
        <taxon>Bacillati</taxon>
        <taxon>Actinomycetota</taxon>
        <taxon>Actinomycetes</taxon>
        <taxon>Micrococcales</taxon>
        <taxon>Ornithinimicrobiaceae</taxon>
        <taxon>Ornithinimicrobium</taxon>
    </lineage>
</organism>
<keyword evidence="6" id="KW-0067">ATP-binding</keyword>
<dbReference type="Gene3D" id="3.90.550.10">
    <property type="entry name" value="Spore Coat Polysaccharide Biosynthesis Protein SpsA, Chain A"/>
    <property type="match status" value="1"/>
</dbReference>
<dbReference type="PANTHER" id="PTHR43523">
    <property type="entry name" value="GLUCOSE-1-PHOSPHATE ADENYLYLTRANSFERASE-RELATED"/>
    <property type="match status" value="1"/>
</dbReference>
<feature type="domain" description="Nucleotidyl transferase" evidence="10">
    <location>
        <begin position="5"/>
        <end position="277"/>
    </location>
</feature>
<dbReference type="InterPro" id="IPR005835">
    <property type="entry name" value="NTP_transferase_dom"/>
</dbReference>